<reference evidence="1 2" key="1">
    <citation type="journal article" date="2017" name="Int. J. Parasitol.">
        <title>The genome of the protozoan parasite Cystoisospora suis and a reverse vaccinology approach to identify vaccine candidates.</title>
        <authorList>
            <person name="Palmieri N."/>
            <person name="Shrestha A."/>
            <person name="Ruttkowski B."/>
            <person name="Beck T."/>
            <person name="Vogl C."/>
            <person name="Tomley F."/>
            <person name="Blake D.P."/>
            <person name="Joachim A."/>
        </authorList>
    </citation>
    <scope>NUCLEOTIDE SEQUENCE [LARGE SCALE GENOMIC DNA]</scope>
    <source>
        <strain evidence="1 2">Wien I</strain>
    </source>
</reference>
<sequence length="143" mass="16093">MNQRFSGLAPLFVSMSQVVLQRGDGNKFCIKEPSVGSFLSLCSWSKLYVFVQVKDDEEEHQVMHLLERIKAFDHGLQRYRVMFSSTREGRASMVRQLQPLTHIDADGFIAITLDGKVPNVVCLREPLKDCVDVLQAALHSPGS</sequence>
<dbReference type="GeneID" id="94430295"/>
<dbReference type="OrthoDB" id="77656at2759"/>
<dbReference type="PANTHER" id="PTHR34126:SF1">
    <property type="entry name" value="PEROXISOME BIOGENESIS PROTEIN 22"/>
    <property type="match status" value="1"/>
</dbReference>
<protein>
    <submittedName>
        <fullName evidence="1">Transmembrane protein</fullName>
    </submittedName>
</protein>
<keyword evidence="1" id="KW-0472">Membrane</keyword>
<gene>
    <name evidence="1" type="ORF">CSUI_006934</name>
</gene>
<proteinExistence type="predicted"/>
<dbReference type="PANTHER" id="PTHR34126">
    <property type="entry name" value="PEROXISOME BIOGENESIS PROTEIN 22"/>
    <property type="match status" value="1"/>
</dbReference>
<dbReference type="EMBL" id="MIGC01003573">
    <property type="protein sequence ID" value="PHJ19238.1"/>
    <property type="molecule type" value="Genomic_DNA"/>
</dbReference>
<dbReference type="Proteomes" id="UP000221165">
    <property type="component" value="Unassembled WGS sequence"/>
</dbReference>
<dbReference type="Pfam" id="PF22978">
    <property type="entry name" value="HAD_Pex22"/>
    <property type="match status" value="1"/>
</dbReference>
<organism evidence="1 2">
    <name type="scientific">Cystoisospora suis</name>
    <dbReference type="NCBI Taxonomy" id="483139"/>
    <lineage>
        <taxon>Eukaryota</taxon>
        <taxon>Sar</taxon>
        <taxon>Alveolata</taxon>
        <taxon>Apicomplexa</taxon>
        <taxon>Conoidasida</taxon>
        <taxon>Coccidia</taxon>
        <taxon>Eucoccidiorida</taxon>
        <taxon>Eimeriorina</taxon>
        <taxon>Sarcocystidae</taxon>
        <taxon>Cystoisospora</taxon>
    </lineage>
</organism>
<dbReference type="AlphaFoldDB" id="A0A2C6KRS4"/>
<evidence type="ECO:0000313" key="2">
    <source>
        <dbReference type="Proteomes" id="UP000221165"/>
    </source>
</evidence>
<dbReference type="InterPro" id="IPR037485">
    <property type="entry name" value="PEX22"/>
</dbReference>
<accession>A0A2C6KRS4</accession>
<comment type="caution">
    <text evidence="1">The sequence shown here is derived from an EMBL/GenBank/DDBJ whole genome shotgun (WGS) entry which is preliminary data.</text>
</comment>
<keyword evidence="1" id="KW-0812">Transmembrane</keyword>
<evidence type="ECO:0000313" key="1">
    <source>
        <dbReference type="EMBL" id="PHJ19238.1"/>
    </source>
</evidence>
<dbReference type="RefSeq" id="XP_067920940.1">
    <property type="nucleotide sequence ID" value="XM_068067084.1"/>
</dbReference>
<name>A0A2C6KRS4_9APIC</name>
<keyword evidence="2" id="KW-1185">Reference proteome</keyword>
<dbReference type="VEuPathDB" id="ToxoDB:CSUI_006934"/>
<dbReference type="GO" id="GO:0007031">
    <property type="term" value="P:peroxisome organization"/>
    <property type="evidence" value="ECO:0007669"/>
    <property type="project" value="InterPro"/>
</dbReference>